<feature type="compositionally biased region" description="Basic and acidic residues" evidence="3">
    <location>
        <begin position="141"/>
        <end position="154"/>
    </location>
</feature>
<evidence type="ECO:0000256" key="1">
    <source>
        <dbReference type="ARBA" id="ARBA00010790"/>
    </source>
</evidence>
<keyword evidence="2" id="KW-0274">FAD</keyword>
<dbReference type="GO" id="GO:0016614">
    <property type="term" value="F:oxidoreductase activity, acting on CH-OH group of donors"/>
    <property type="evidence" value="ECO:0007669"/>
    <property type="project" value="InterPro"/>
</dbReference>
<comment type="cofactor">
    <cofactor evidence="2">
        <name>FAD</name>
        <dbReference type="ChEBI" id="CHEBI:57692"/>
    </cofactor>
</comment>
<reference evidence="5 6" key="1">
    <citation type="submission" date="2014-07" db="EMBL/GenBank/DDBJ databases">
        <title>Complete Genome Sequence of Dyella japonica Strain A8 Isolated from Malaysian Tropical Soil.</title>
        <authorList>
            <person name="Hui R.K.H."/>
            <person name="Chen J.-W."/>
            <person name="Chan K.-G."/>
            <person name="Leung F.C.C."/>
        </authorList>
    </citation>
    <scope>NUCLEOTIDE SEQUENCE [LARGE SCALE GENOMIC DNA]</scope>
    <source>
        <strain evidence="5 6">A8</strain>
    </source>
</reference>
<evidence type="ECO:0000259" key="4">
    <source>
        <dbReference type="PROSITE" id="PS00624"/>
    </source>
</evidence>
<feature type="binding site" evidence="2">
    <location>
        <position position="264"/>
    </location>
    <ligand>
        <name>FAD</name>
        <dbReference type="ChEBI" id="CHEBI:57692"/>
    </ligand>
</feature>
<name>A0A075K2K8_9GAMM</name>
<dbReference type="Pfam" id="PF05199">
    <property type="entry name" value="GMC_oxred_C"/>
    <property type="match status" value="1"/>
</dbReference>
<dbReference type="HOGENOM" id="CLU_002865_4_1_6"/>
<dbReference type="RefSeq" id="WP_019467153.1">
    <property type="nucleotide sequence ID" value="NZ_ALOY01000182.1"/>
</dbReference>
<evidence type="ECO:0000256" key="3">
    <source>
        <dbReference type="SAM" id="MobiDB-lite"/>
    </source>
</evidence>
<dbReference type="Proteomes" id="UP000027987">
    <property type="component" value="Chromosome"/>
</dbReference>
<dbReference type="PROSITE" id="PS00624">
    <property type="entry name" value="GMC_OXRED_2"/>
    <property type="match status" value="1"/>
</dbReference>
<dbReference type="GO" id="GO:0050660">
    <property type="term" value="F:flavin adenine dinucleotide binding"/>
    <property type="evidence" value="ECO:0007669"/>
    <property type="project" value="InterPro"/>
</dbReference>
<keyword evidence="6" id="KW-1185">Reference proteome</keyword>
<dbReference type="OrthoDB" id="9785276at2"/>
<dbReference type="PANTHER" id="PTHR11552:SF213">
    <property type="entry name" value="DEHYDROGENASE, PUTATIVE-RELATED"/>
    <property type="match status" value="1"/>
</dbReference>
<dbReference type="Pfam" id="PF00732">
    <property type="entry name" value="GMC_oxred_N"/>
    <property type="match status" value="1"/>
</dbReference>
<dbReference type="SUPFAM" id="SSF51905">
    <property type="entry name" value="FAD/NAD(P)-binding domain"/>
    <property type="match status" value="1"/>
</dbReference>
<sequence>MADHTTAEHDFIIVGSGAGGGPLAANLAEAGFSVLLLEAGGEHECPYYQVPIMQARASEDADMRWDFFVRHYVERDKRVRDPKYVENEDGILYPRGATLGGSTAISAMITLYPSNSDWEYLAKLTGDDDWSPEAMRRRFERLESWRGPDPDPTHPARPGDGSRHGFNGWLPISRANPKIASREPWFLKIINAIDAESRATYRTPDEVVLPNDPNDWGFVEKRGEGMIFVPVAVDDGNRNGSRERILAAQRKHPDKLEIRPHSLVSEVLFEGDLAVGVAFLSGARLYMGDPSAADAHGPGTPKRAYARREIILAGGAYNTPQILKLSGIGPRAELERHGIPVRLDMPGVGANLQDRYEVCVVHRLIHDYAIFKDQTLNVPGRDGKADSLFAEWDADRDGPYSTNGSLAAFVARSSVAEEDPDLYVMALPIDFHGYYPGYAAEGALEHDRLTLLVLKGHTRNRGGQVTLVSTDPRDRPQIDFRYFEEGTDVEGRDMQGVLDGIAVARRIAARLDDIIAAEVMPGKDTDEQGLRDWVHNNAWGHHASCTCKIGSSDDPQAVLDGDFRVRGVRGLRVVDASVFPRIPGIFICSAVYMVSERASDVLIRQHNQLG</sequence>
<dbReference type="PANTHER" id="PTHR11552">
    <property type="entry name" value="GLUCOSE-METHANOL-CHOLINE GMC OXIDOREDUCTASE"/>
    <property type="match status" value="1"/>
</dbReference>
<dbReference type="PATRIC" id="fig|1217721.7.peg.2706"/>
<dbReference type="InterPro" id="IPR036188">
    <property type="entry name" value="FAD/NAD-bd_sf"/>
</dbReference>
<dbReference type="InterPro" id="IPR007867">
    <property type="entry name" value="GMC_OxRtase_C"/>
</dbReference>
<protein>
    <submittedName>
        <fullName evidence="5">Choline dehydrogenase</fullName>
    </submittedName>
</protein>
<evidence type="ECO:0000313" key="5">
    <source>
        <dbReference type="EMBL" id="AIF48135.1"/>
    </source>
</evidence>
<evidence type="ECO:0000256" key="2">
    <source>
        <dbReference type="PIRSR" id="PIRSR000137-2"/>
    </source>
</evidence>
<organism evidence="5 6">
    <name type="scientific">Dyella japonica A8</name>
    <dbReference type="NCBI Taxonomy" id="1217721"/>
    <lineage>
        <taxon>Bacteria</taxon>
        <taxon>Pseudomonadati</taxon>
        <taxon>Pseudomonadota</taxon>
        <taxon>Gammaproteobacteria</taxon>
        <taxon>Lysobacterales</taxon>
        <taxon>Rhodanobacteraceae</taxon>
        <taxon>Dyella</taxon>
    </lineage>
</organism>
<dbReference type="InterPro" id="IPR012132">
    <property type="entry name" value="GMC_OxRdtase"/>
</dbReference>
<dbReference type="AlphaFoldDB" id="A0A075K2K8"/>
<gene>
    <name evidence="5" type="ORF">HY57_13130</name>
</gene>
<dbReference type="InterPro" id="IPR000172">
    <property type="entry name" value="GMC_OxRdtase_N"/>
</dbReference>
<dbReference type="KEGG" id="dja:HY57_13130"/>
<comment type="similarity">
    <text evidence="1">Belongs to the GMC oxidoreductase family.</text>
</comment>
<dbReference type="Gene3D" id="3.50.50.60">
    <property type="entry name" value="FAD/NAD(P)-binding domain"/>
    <property type="match status" value="1"/>
</dbReference>
<evidence type="ECO:0000313" key="6">
    <source>
        <dbReference type="Proteomes" id="UP000027987"/>
    </source>
</evidence>
<accession>A0A075K2K8</accession>
<keyword evidence="2" id="KW-0285">Flavoprotein</keyword>
<dbReference type="EMBL" id="CP008884">
    <property type="protein sequence ID" value="AIF48135.1"/>
    <property type="molecule type" value="Genomic_DNA"/>
</dbReference>
<proteinExistence type="inferred from homology"/>
<dbReference type="Gene3D" id="3.30.560.10">
    <property type="entry name" value="Glucose Oxidase, domain 3"/>
    <property type="match status" value="1"/>
</dbReference>
<dbReference type="SUPFAM" id="SSF54373">
    <property type="entry name" value="FAD-linked reductases, C-terminal domain"/>
    <property type="match status" value="1"/>
</dbReference>
<dbReference type="STRING" id="1217721.HY57_13130"/>
<feature type="region of interest" description="Disordered" evidence="3">
    <location>
        <begin position="141"/>
        <end position="163"/>
    </location>
</feature>
<dbReference type="PIRSF" id="PIRSF000137">
    <property type="entry name" value="Alcohol_oxidase"/>
    <property type="match status" value="1"/>
</dbReference>
<feature type="domain" description="Glucose-methanol-choline oxidoreductase N-terminal" evidence="4">
    <location>
        <begin position="315"/>
        <end position="329"/>
    </location>
</feature>